<evidence type="ECO:0008006" key="4">
    <source>
        <dbReference type="Google" id="ProtNLM"/>
    </source>
</evidence>
<proteinExistence type="predicted"/>
<dbReference type="AlphaFoldDB" id="A0A4R2BD13"/>
<sequence length="270" mass="30399">MKLMYSLLASLLMLSLAACGGTETSTAVKEEKQEEVKLLDRKEFEQMYTDPEKYKGSKVEFYAKVFVEPEKDEEGTYLQVYANNNDERNTIIGYEDPDFDVKVDDIILVKGTVEDVFEGENALGGTVTAPMIRAESIQQSDYVTAFSPPKKTIEVSKEVDQHGYIIKLNKIELADTESRVYVTVTNKTKENISFFSFDAKAVAGSKQLETQDNYEAAYPEIPSDILPGVQSEGIIAFPELPEKGNVKILFEGSSDNYELEFEPFVFDVEY</sequence>
<dbReference type="EMBL" id="SLVV01000008">
    <property type="protein sequence ID" value="TCN24112.1"/>
    <property type="molecule type" value="Genomic_DNA"/>
</dbReference>
<reference evidence="2 3" key="1">
    <citation type="journal article" date="2015" name="Stand. Genomic Sci.">
        <title>Genomic Encyclopedia of Bacterial and Archaeal Type Strains, Phase III: the genomes of soil and plant-associated and newly described type strains.</title>
        <authorList>
            <person name="Whitman W.B."/>
            <person name="Woyke T."/>
            <person name="Klenk H.P."/>
            <person name="Zhou Y."/>
            <person name="Lilburn T.G."/>
            <person name="Beck B.J."/>
            <person name="De Vos P."/>
            <person name="Vandamme P."/>
            <person name="Eisen J.A."/>
            <person name="Garrity G."/>
            <person name="Hugenholtz P."/>
            <person name="Kyrpides N.C."/>
        </authorList>
    </citation>
    <scope>NUCLEOTIDE SEQUENCE [LARGE SCALE GENOMIC DNA]</scope>
    <source>
        <strain evidence="2 3">CV53</strain>
    </source>
</reference>
<keyword evidence="3" id="KW-1185">Reference proteome</keyword>
<evidence type="ECO:0000313" key="3">
    <source>
        <dbReference type="Proteomes" id="UP000295689"/>
    </source>
</evidence>
<dbReference type="RefSeq" id="WP_132008181.1">
    <property type="nucleotide sequence ID" value="NZ_JABUHM010000007.1"/>
</dbReference>
<name>A0A4R2BD13_9BACI</name>
<protein>
    <recommendedName>
        <fullName evidence="4">DUF4352 domain-containing protein</fullName>
    </recommendedName>
</protein>
<dbReference type="Proteomes" id="UP000295689">
    <property type="component" value="Unassembled WGS sequence"/>
</dbReference>
<gene>
    <name evidence="2" type="ORF">EV146_108226</name>
</gene>
<keyword evidence="1" id="KW-0732">Signal</keyword>
<feature type="chain" id="PRO_5039101679" description="DUF4352 domain-containing protein" evidence="1">
    <location>
        <begin position="21"/>
        <end position="270"/>
    </location>
</feature>
<feature type="signal peptide" evidence="1">
    <location>
        <begin position="1"/>
        <end position="20"/>
    </location>
</feature>
<evidence type="ECO:0000256" key="1">
    <source>
        <dbReference type="SAM" id="SignalP"/>
    </source>
</evidence>
<comment type="caution">
    <text evidence="2">The sequence shown here is derived from an EMBL/GenBank/DDBJ whole genome shotgun (WGS) entry which is preliminary data.</text>
</comment>
<organism evidence="2 3">
    <name type="scientific">Mesobacillus foraminis</name>
    <dbReference type="NCBI Taxonomy" id="279826"/>
    <lineage>
        <taxon>Bacteria</taxon>
        <taxon>Bacillati</taxon>
        <taxon>Bacillota</taxon>
        <taxon>Bacilli</taxon>
        <taxon>Bacillales</taxon>
        <taxon>Bacillaceae</taxon>
        <taxon>Mesobacillus</taxon>
    </lineage>
</organism>
<evidence type="ECO:0000313" key="2">
    <source>
        <dbReference type="EMBL" id="TCN24112.1"/>
    </source>
</evidence>
<accession>A0A4R2BD13</accession>
<dbReference type="PROSITE" id="PS51257">
    <property type="entry name" value="PROKAR_LIPOPROTEIN"/>
    <property type="match status" value="1"/>
</dbReference>